<proteinExistence type="predicted"/>
<accession>A0A9X4YC99</accession>
<dbReference type="InterPro" id="IPR001296">
    <property type="entry name" value="Glyco_trans_1"/>
</dbReference>
<feature type="domain" description="Glycosyl transferase family 1" evidence="1">
    <location>
        <begin position="205"/>
        <end position="357"/>
    </location>
</feature>
<dbReference type="EMBL" id="WMEX01000004">
    <property type="protein sequence ID" value="MYL26821.1"/>
    <property type="molecule type" value="Genomic_DNA"/>
</dbReference>
<dbReference type="GO" id="GO:0016757">
    <property type="term" value="F:glycosyltransferase activity"/>
    <property type="evidence" value="ECO:0007669"/>
    <property type="project" value="InterPro"/>
</dbReference>
<comment type="caution">
    <text evidence="3">The sequence shown here is derived from an EMBL/GenBank/DDBJ whole genome shotgun (WGS) entry which is preliminary data.</text>
</comment>
<dbReference type="AlphaFoldDB" id="A0A9X4YC99"/>
<organism evidence="3 4">
    <name type="scientific">Vreelandella halophila</name>
    <dbReference type="NCBI Taxonomy" id="86177"/>
    <lineage>
        <taxon>Bacteria</taxon>
        <taxon>Pseudomonadati</taxon>
        <taxon>Pseudomonadota</taxon>
        <taxon>Gammaproteobacteria</taxon>
        <taxon>Oceanospirillales</taxon>
        <taxon>Halomonadaceae</taxon>
        <taxon>Vreelandella</taxon>
    </lineage>
</organism>
<evidence type="ECO:0000259" key="2">
    <source>
        <dbReference type="Pfam" id="PF13439"/>
    </source>
</evidence>
<dbReference type="Pfam" id="PF00534">
    <property type="entry name" value="Glycos_transf_1"/>
    <property type="match status" value="1"/>
</dbReference>
<protein>
    <submittedName>
        <fullName evidence="3">Glycosyltransferase</fullName>
    </submittedName>
</protein>
<dbReference type="Pfam" id="PF13439">
    <property type="entry name" value="Glyco_transf_4"/>
    <property type="match status" value="1"/>
</dbReference>
<sequence>MPHEGVGVGNPEQGLQVPRVLFLIDSFKDPYAGSERQLYLLVEALVALGIDCHLVVLTASDYLLDEDFPCAYTVLGHTSLGRPGIWGAMYTAGRRFRAQGFMIAHTFFNDVSVVAPPMLRLAGFRTVISRRDMGFWHTLGKLWLLRAMRSQVAAWIANSRAVADMTIVQEWAKPERTRVIYNGFPIEHGASTEGAADLDALRSNGRVLVGLVANVRPIKRIQDLVRALAQLKDEVPALNVVLIGAGDQEPLRDLGHELGVGDRLHCLGSRNDVPDCLNALDIGVLCSESEGFSNALIEYMLAGLPVVCTEAGGNPEAVEHGETGLLYSVGDVETLATHLQCLAGDVEYRQRLGEKGRGVAQERFSMKTMVDAHMALYSELLEWRSR</sequence>
<dbReference type="InterPro" id="IPR028098">
    <property type="entry name" value="Glyco_trans_4-like_N"/>
</dbReference>
<reference evidence="3 4" key="1">
    <citation type="submission" date="2019-11" db="EMBL/GenBank/DDBJ databases">
        <title>Genome sequences of 17 halophilic strains isolated from different environments.</title>
        <authorList>
            <person name="Furrow R.E."/>
        </authorList>
    </citation>
    <scope>NUCLEOTIDE SEQUENCE [LARGE SCALE GENOMIC DNA]</scope>
    <source>
        <strain evidence="3 4">22507_15_FS</strain>
    </source>
</reference>
<name>A0A9X4YC99_9GAMM</name>
<dbReference type="SUPFAM" id="SSF53756">
    <property type="entry name" value="UDP-Glycosyltransferase/glycogen phosphorylase"/>
    <property type="match status" value="1"/>
</dbReference>
<evidence type="ECO:0000313" key="3">
    <source>
        <dbReference type="EMBL" id="MYL26821.1"/>
    </source>
</evidence>
<evidence type="ECO:0000313" key="4">
    <source>
        <dbReference type="Proteomes" id="UP000460751"/>
    </source>
</evidence>
<dbReference type="Gene3D" id="3.40.50.2000">
    <property type="entry name" value="Glycogen Phosphorylase B"/>
    <property type="match status" value="2"/>
</dbReference>
<dbReference type="PANTHER" id="PTHR12526:SF630">
    <property type="entry name" value="GLYCOSYLTRANSFERASE"/>
    <property type="match status" value="1"/>
</dbReference>
<dbReference type="PANTHER" id="PTHR12526">
    <property type="entry name" value="GLYCOSYLTRANSFERASE"/>
    <property type="match status" value="1"/>
</dbReference>
<feature type="domain" description="Glycosyltransferase subfamily 4-like N-terminal" evidence="2">
    <location>
        <begin position="33"/>
        <end position="187"/>
    </location>
</feature>
<dbReference type="GO" id="GO:1901135">
    <property type="term" value="P:carbohydrate derivative metabolic process"/>
    <property type="evidence" value="ECO:0007669"/>
    <property type="project" value="UniProtKB-ARBA"/>
</dbReference>
<gene>
    <name evidence="3" type="ORF">GLW01_08435</name>
</gene>
<evidence type="ECO:0000259" key="1">
    <source>
        <dbReference type="Pfam" id="PF00534"/>
    </source>
</evidence>
<keyword evidence="4" id="KW-1185">Reference proteome</keyword>
<dbReference type="Proteomes" id="UP000460751">
    <property type="component" value="Unassembled WGS sequence"/>
</dbReference>
<dbReference type="OrthoDB" id="9795746at2"/>